<dbReference type="Proteomes" id="UP001187192">
    <property type="component" value="Unassembled WGS sequence"/>
</dbReference>
<keyword evidence="3" id="KW-1185">Reference proteome</keyword>
<evidence type="ECO:0000313" key="2">
    <source>
        <dbReference type="EMBL" id="GMN39541.1"/>
    </source>
</evidence>
<organism evidence="2 3">
    <name type="scientific">Ficus carica</name>
    <name type="common">Common fig</name>
    <dbReference type="NCBI Taxonomy" id="3494"/>
    <lineage>
        <taxon>Eukaryota</taxon>
        <taxon>Viridiplantae</taxon>
        <taxon>Streptophyta</taxon>
        <taxon>Embryophyta</taxon>
        <taxon>Tracheophyta</taxon>
        <taxon>Spermatophyta</taxon>
        <taxon>Magnoliopsida</taxon>
        <taxon>eudicotyledons</taxon>
        <taxon>Gunneridae</taxon>
        <taxon>Pentapetalae</taxon>
        <taxon>rosids</taxon>
        <taxon>fabids</taxon>
        <taxon>Rosales</taxon>
        <taxon>Moraceae</taxon>
        <taxon>Ficeae</taxon>
        <taxon>Ficus</taxon>
    </lineage>
</organism>
<evidence type="ECO:0000313" key="3">
    <source>
        <dbReference type="Proteomes" id="UP001187192"/>
    </source>
</evidence>
<dbReference type="AlphaFoldDB" id="A0AA88A9A9"/>
<gene>
    <name evidence="2" type="ORF">TIFTF001_008763</name>
</gene>
<sequence length="106" mass="11270">MPLVQPAVMITSDARPRRVIKGHLRLQRIQFLAVVVDVGLGGVELDVNLLVGVSDGDVGGRSVVESGEEAIGDVELQLMRVDDDGEDGDREAGKDDGSNGDEEEES</sequence>
<evidence type="ECO:0000256" key="1">
    <source>
        <dbReference type="SAM" id="MobiDB-lite"/>
    </source>
</evidence>
<proteinExistence type="predicted"/>
<accession>A0AA88A9A9</accession>
<name>A0AA88A9A9_FICCA</name>
<feature type="region of interest" description="Disordered" evidence="1">
    <location>
        <begin position="75"/>
        <end position="106"/>
    </location>
</feature>
<protein>
    <submittedName>
        <fullName evidence="2">Uncharacterized protein</fullName>
    </submittedName>
</protein>
<dbReference type="EMBL" id="BTGU01000009">
    <property type="protein sequence ID" value="GMN39541.1"/>
    <property type="molecule type" value="Genomic_DNA"/>
</dbReference>
<reference evidence="2" key="1">
    <citation type="submission" date="2023-07" db="EMBL/GenBank/DDBJ databases">
        <title>draft genome sequence of fig (Ficus carica).</title>
        <authorList>
            <person name="Takahashi T."/>
            <person name="Nishimura K."/>
        </authorList>
    </citation>
    <scope>NUCLEOTIDE SEQUENCE</scope>
</reference>
<comment type="caution">
    <text evidence="2">The sequence shown here is derived from an EMBL/GenBank/DDBJ whole genome shotgun (WGS) entry which is preliminary data.</text>
</comment>